<proteinExistence type="predicted"/>
<name>A0ACB9LBH1_BAUVA</name>
<dbReference type="EMBL" id="CM039437">
    <property type="protein sequence ID" value="KAI4306796.1"/>
    <property type="molecule type" value="Genomic_DNA"/>
</dbReference>
<dbReference type="Proteomes" id="UP000828941">
    <property type="component" value="Chromosome 12"/>
</dbReference>
<organism evidence="1 2">
    <name type="scientific">Bauhinia variegata</name>
    <name type="common">Purple orchid tree</name>
    <name type="synonym">Phanera variegata</name>
    <dbReference type="NCBI Taxonomy" id="167791"/>
    <lineage>
        <taxon>Eukaryota</taxon>
        <taxon>Viridiplantae</taxon>
        <taxon>Streptophyta</taxon>
        <taxon>Embryophyta</taxon>
        <taxon>Tracheophyta</taxon>
        <taxon>Spermatophyta</taxon>
        <taxon>Magnoliopsida</taxon>
        <taxon>eudicotyledons</taxon>
        <taxon>Gunneridae</taxon>
        <taxon>Pentapetalae</taxon>
        <taxon>rosids</taxon>
        <taxon>fabids</taxon>
        <taxon>Fabales</taxon>
        <taxon>Fabaceae</taxon>
        <taxon>Cercidoideae</taxon>
        <taxon>Cercideae</taxon>
        <taxon>Bauhiniinae</taxon>
        <taxon>Bauhinia</taxon>
    </lineage>
</organism>
<reference evidence="1 2" key="1">
    <citation type="journal article" date="2022" name="DNA Res.">
        <title>Chromosomal-level genome assembly of the orchid tree Bauhinia variegata (Leguminosae; Cercidoideae) supports the allotetraploid origin hypothesis of Bauhinia.</title>
        <authorList>
            <person name="Zhong Y."/>
            <person name="Chen Y."/>
            <person name="Zheng D."/>
            <person name="Pang J."/>
            <person name="Liu Y."/>
            <person name="Luo S."/>
            <person name="Meng S."/>
            <person name="Qian L."/>
            <person name="Wei D."/>
            <person name="Dai S."/>
            <person name="Zhou R."/>
        </authorList>
    </citation>
    <scope>NUCLEOTIDE SEQUENCE [LARGE SCALE GENOMIC DNA]</scope>
    <source>
        <strain evidence="1">BV-YZ2020</strain>
    </source>
</reference>
<protein>
    <submittedName>
        <fullName evidence="1">Uncharacterized protein</fullName>
    </submittedName>
</protein>
<evidence type="ECO:0000313" key="2">
    <source>
        <dbReference type="Proteomes" id="UP000828941"/>
    </source>
</evidence>
<comment type="caution">
    <text evidence="1">The sequence shown here is derived from an EMBL/GenBank/DDBJ whole genome shotgun (WGS) entry which is preliminary data.</text>
</comment>
<evidence type="ECO:0000313" key="1">
    <source>
        <dbReference type="EMBL" id="KAI4306796.1"/>
    </source>
</evidence>
<gene>
    <name evidence="1" type="ORF">L6164_030042</name>
</gene>
<accession>A0ACB9LBH1</accession>
<keyword evidence="2" id="KW-1185">Reference proteome</keyword>
<sequence length="495" mass="54004">MADPRERDLFDGDKTNGIHHLDQSNGEDFENSSSVHSTSSCGGGSSTGENDGSRSQMGLTERLTDILVDESDGDLLLQQRHGEERLLQWLQALDMHVMGACRADERLKPLLKMNVSCGVAEDAFLTQLSQHFDPAEVGMLARCFCIPLVSIRVGRINKEGTRLCPTADRGNLTLTLLPSSDLRLSFIGDDGNAERIFTLISKSQCSAVAVDEIPEDSSGRSFLIKTPDGRTFLFWCSEKSKLLGTELLSKIKDLLKRKPSIAELSGISKSRLDCFANQLRAFLLGSTVGNSHENSTGASTLSANSTTICNEVSGSPLSQSTSKFPRSRQTVGQAVKGNTLYQGSLSPRSSSFKEGPTRNLSNLRIAAREKIKRRGEGHQSTVHNLTNSSTNTLDASSSGSDNEKTPAEVTKGCTFLPSSFLGSVGKLAVPSSLGPVVQVPSLVSPLFSPHYCWCPRECQLFHYRQHFHNHLSHRLDHPLFPHMPLCFLIPYPPAC</sequence>